<dbReference type="KEGG" id="cgc:Cyagr_1264"/>
<dbReference type="Proteomes" id="UP000010388">
    <property type="component" value="Chromosome"/>
</dbReference>
<sequence length="77" mass="8788">MVRHHEELWLPTSQAARALGISPHTLKRYADRDGFLIEGTHCRRGPYPNSPRVWEVNGCRQAMSWRQCHGRPGPGPT</sequence>
<dbReference type="AlphaFoldDB" id="K9P5Q1"/>
<name>K9P5Q1_CYAGP</name>
<dbReference type="EMBL" id="CP003495">
    <property type="protein sequence ID" value="AFY28440.1"/>
    <property type="molecule type" value="Genomic_DNA"/>
</dbReference>
<accession>K9P5Q1</accession>
<dbReference type="RefSeq" id="WP_015108893.1">
    <property type="nucleotide sequence ID" value="NC_019675.1"/>
</dbReference>
<proteinExistence type="predicted"/>
<protein>
    <submittedName>
        <fullName evidence="1">Uncharacterized protein</fullName>
    </submittedName>
</protein>
<evidence type="ECO:0000313" key="2">
    <source>
        <dbReference type="Proteomes" id="UP000010388"/>
    </source>
</evidence>
<gene>
    <name evidence="1" type="ordered locus">Cyagr_1264</name>
</gene>
<organism evidence="1 2">
    <name type="scientific">Cyanobium gracile (strain ATCC 27147 / PCC 6307)</name>
    <dbReference type="NCBI Taxonomy" id="292564"/>
    <lineage>
        <taxon>Bacteria</taxon>
        <taxon>Bacillati</taxon>
        <taxon>Cyanobacteriota</taxon>
        <taxon>Cyanophyceae</taxon>
        <taxon>Synechococcales</taxon>
        <taxon>Prochlorococcaceae</taxon>
        <taxon>Cyanobium</taxon>
    </lineage>
</organism>
<reference evidence="2" key="1">
    <citation type="journal article" date="2013" name="Proc. Natl. Acad. Sci. U.S.A.">
        <title>Improving the coverage of the cyanobacterial phylum using diversity-driven genome sequencing.</title>
        <authorList>
            <person name="Shih P.M."/>
            <person name="Wu D."/>
            <person name="Latifi A."/>
            <person name="Axen S.D."/>
            <person name="Fewer D.P."/>
            <person name="Talla E."/>
            <person name="Calteau A."/>
            <person name="Cai F."/>
            <person name="Tandeau de Marsac N."/>
            <person name="Rippka R."/>
            <person name="Herdman M."/>
            <person name="Sivonen K."/>
            <person name="Coursin T."/>
            <person name="Laurent T."/>
            <person name="Goodwin L."/>
            <person name="Nolan M."/>
            <person name="Davenport K.W."/>
            <person name="Han C.S."/>
            <person name="Rubin E.M."/>
            <person name="Eisen J.A."/>
            <person name="Woyke T."/>
            <person name="Gugger M."/>
            <person name="Kerfeld C.A."/>
        </authorList>
    </citation>
    <scope>NUCLEOTIDE SEQUENCE [LARGE SCALE GENOMIC DNA]</scope>
    <source>
        <strain evidence="2">ATCC 27147 / PCC 6307</strain>
    </source>
</reference>
<dbReference type="OrthoDB" id="559646at2"/>
<evidence type="ECO:0000313" key="1">
    <source>
        <dbReference type="EMBL" id="AFY28440.1"/>
    </source>
</evidence>
<dbReference type="HOGENOM" id="CLU_2632212_0_0_3"/>